<evidence type="ECO:0000313" key="14">
    <source>
        <dbReference type="Proteomes" id="UP001172457"/>
    </source>
</evidence>
<evidence type="ECO:0000256" key="11">
    <source>
        <dbReference type="ARBA" id="ARBA00023180"/>
    </source>
</evidence>
<evidence type="ECO:0000259" key="12">
    <source>
        <dbReference type="PROSITE" id="PS51485"/>
    </source>
</evidence>
<proteinExistence type="predicted"/>
<name>A0AA38WPK1_9ASTR</name>
<dbReference type="FunFam" id="2.60.40.420:FF:000067">
    <property type="entry name" value="Cupredoxin superfamily protein"/>
    <property type="match status" value="2"/>
</dbReference>
<evidence type="ECO:0000256" key="5">
    <source>
        <dbReference type="ARBA" id="ARBA00022729"/>
    </source>
</evidence>
<feature type="domain" description="Phytocyanin" evidence="12">
    <location>
        <begin position="1"/>
        <end position="74"/>
    </location>
</feature>
<accession>A0AA38WPK1</accession>
<dbReference type="PANTHER" id="PTHR33021">
    <property type="entry name" value="BLUE COPPER PROTEIN"/>
    <property type="match status" value="1"/>
</dbReference>
<dbReference type="InterPro" id="IPR008972">
    <property type="entry name" value="Cupredoxin"/>
</dbReference>
<dbReference type="PROSITE" id="PS51485">
    <property type="entry name" value="PHYTOCYANIN"/>
    <property type="match status" value="5"/>
</dbReference>
<dbReference type="Gene3D" id="2.60.40.420">
    <property type="entry name" value="Cupredoxins - blue copper proteins"/>
    <property type="match status" value="6"/>
</dbReference>
<dbReference type="GO" id="GO:0009610">
    <property type="term" value="P:response to symbiotic fungus"/>
    <property type="evidence" value="ECO:0007669"/>
    <property type="project" value="UniProtKB-ARBA"/>
</dbReference>
<dbReference type="GO" id="GO:0046872">
    <property type="term" value="F:metal ion binding"/>
    <property type="evidence" value="ECO:0007669"/>
    <property type="project" value="UniProtKB-KW"/>
</dbReference>
<evidence type="ECO:0000256" key="10">
    <source>
        <dbReference type="ARBA" id="ARBA00023157"/>
    </source>
</evidence>
<dbReference type="InterPro" id="IPR003245">
    <property type="entry name" value="Phytocyanin_dom"/>
</dbReference>
<protein>
    <recommendedName>
        <fullName evidence="12">Phytocyanin domain-containing protein</fullName>
    </recommendedName>
</protein>
<keyword evidence="3" id="KW-0812">Transmembrane</keyword>
<dbReference type="Pfam" id="PF02298">
    <property type="entry name" value="Cu_bind_like"/>
    <property type="match status" value="5"/>
</dbReference>
<evidence type="ECO:0000256" key="3">
    <source>
        <dbReference type="ARBA" id="ARBA00022692"/>
    </source>
</evidence>
<keyword evidence="10" id="KW-1015">Disulfide bond</keyword>
<keyword evidence="6" id="KW-0249">Electron transport</keyword>
<sequence length="562" mass="62308">MSALHLSNIPVGAHNVFRVNETVFQQCMIPPAIEALTNGYDVITLATPGRKWYICGVGKHCEMGGMKLFINVLPQSTPLVPSVSPPLSSGKVFVVRDDKVFRYPMGKHNLFRVNGTSFQQCNILSTNEALTGGYDVITLTTLGRKWDNMKKENECITLVKYTSRSTQCLPSQRNCLPTMHDSPAIESLTSGYDVITLATPGRKWYICGVGKHCEMGGMKLFINVLPQSMPPVPSVSPPLSSGKVFVVGDDKGWTLNFEYQAWAMGKEFVVGDKLVFRYPIGKHNVFRVNGTSFQQCRILSANEALTSGYDVITITTLGRKWYICGVGKHSTVAALATSASAKVFIVGDDKGWTLNFDYQAWAYGKQFVVGDKLVFKYGIGKHNVFQVNKSVFQQCMIPPTIEALTSGYDLITLATPRRKWYICGVGKHCELGGMKIFINVLPQPMPPVSSVSPPPPSGKVFMVRDDKGWTLNFDYQAWATGKEFVVGDKLGIYALACYNSILQLLKEFDICFQFNIIDALFRYPMRKHNVFTVNGTSLQQCTIPFANEALTTGYDVITLVTP</sequence>
<dbReference type="CDD" id="cd04216">
    <property type="entry name" value="Phytocyanin"/>
    <property type="match status" value="2"/>
</dbReference>
<organism evidence="13 14">
    <name type="scientific">Centaurea solstitialis</name>
    <name type="common">yellow star-thistle</name>
    <dbReference type="NCBI Taxonomy" id="347529"/>
    <lineage>
        <taxon>Eukaryota</taxon>
        <taxon>Viridiplantae</taxon>
        <taxon>Streptophyta</taxon>
        <taxon>Embryophyta</taxon>
        <taxon>Tracheophyta</taxon>
        <taxon>Spermatophyta</taxon>
        <taxon>Magnoliopsida</taxon>
        <taxon>eudicotyledons</taxon>
        <taxon>Gunneridae</taxon>
        <taxon>Pentapetalae</taxon>
        <taxon>asterids</taxon>
        <taxon>campanulids</taxon>
        <taxon>Asterales</taxon>
        <taxon>Asteraceae</taxon>
        <taxon>Carduoideae</taxon>
        <taxon>Cardueae</taxon>
        <taxon>Centaureinae</taxon>
        <taxon>Centaurea</taxon>
    </lineage>
</organism>
<keyword evidence="4" id="KW-0479">Metal-binding</keyword>
<feature type="domain" description="Phytocyanin" evidence="12">
    <location>
        <begin position="243"/>
        <end position="349"/>
    </location>
</feature>
<feature type="domain" description="Phytocyanin" evidence="12">
    <location>
        <begin position="76"/>
        <end position="226"/>
    </location>
</feature>
<evidence type="ECO:0000256" key="4">
    <source>
        <dbReference type="ARBA" id="ARBA00022723"/>
    </source>
</evidence>
<evidence type="ECO:0000256" key="1">
    <source>
        <dbReference type="ARBA" id="ARBA00004479"/>
    </source>
</evidence>
<evidence type="ECO:0000256" key="2">
    <source>
        <dbReference type="ARBA" id="ARBA00022448"/>
    </source>
</evidence>
<feature type="domain" description="Phytocyanin" evidence="12">
    <location>
        <begin position="342"/>
        <end position="442"/>
    </location>
</feature>
<keyword evidence="5" id="KW-0732">Signal</keyword>
<dbReference type="Proteomes" id="UP001172457">
    <property type="component" value="Chromosome 3"/>
</dbReference>
<dbReference type="GO" id="GO:0009055">
    <property type="term" value="F:electron transfer activity"/>
    <property type="evidence" value="ECO:0007669"/>
    <property type="project" value="InterPro"/>
</dbReference>
<dbReference type="EMBL" id="JARYMX010000003">
    <property type="protein sequence ID" value="KAJ9556086.1"/>
    <property type="molecule type" value="Genomic_DNA"/>
</dbReference>
<comment type="caution">
    <text evidence="13">The sequence shown here is derived from an EMBL/GenBank/DDBJ whole genome shotgun (WGS) entry which is preliminary data.</text>
</comment>
<keyword evidence="8" id="KW-0186">Copper</keyword>
<evidence type="ECO:0000256" key="8">
    <source>
        <dbReference type="ARBA" id="ARBA00023008"/>
    </source>
</evidence>
<comment type="subcellular location">
    <subcellularLocation>
        <location evidence="1">Membrane</location>
        <topology evidence="1">Single-pass type I membrane protein</topology>
    </subcellularLocation>
</comment>
<dbReference type="SUPFAM" id="SSF49503">
    <property type="entry name" value="Cupredoxins"/>
    <property type="match status" value="6"/>
</dbReference>
<dbReference type="InterPro" id="IPR039391">
    <property type="entry name" value="Phytocyanin-like"/>
</dbReference>
<dbReference type="GO" id="GO:0005886">
    <property type="term" value="C:plasma membrane"/>
    <property type="evidence" value="ECO:0007669"/>
    <property type="project" value="TreeGrafter"/>
</dbReference>
<gene>
    <name evidence="13" type="ORF">OSB04_010700</name>
</gene>
<keyword evidence="9" id="KW-0472">Membrane</keyword>
<evidence type="ECO:0000256" key="9">
    <source>
        <dbReference type="ARBA" id="ARBA00023136"/>
    </source>
</evidence>
<evidence type="ECO:0000256" key="7">
    <source>
        <dbReference type="ARBA" id="ARBA00022989"/>
    </source>
</evidence>
<evidence type="ECO:0000313" key="13">
    <source>
        <dbReference type="EMBL" id="KAJ9556086.1"/>
    </source>
</evidence>
<keyword evidence="11" id="KW-0325">Glycoprotein</keyword>
<dbReference type="PANTHER" id="PTHR33021:SF544">
    <property type="entry name" value="PHYTOCYANIN DOMAIN, CUPREDOXIN"/>
    <property type="match status" value="1"/>
</dbReference>
<keyword evidence="2" id="KW-0813">Transport</keyword>
<feature type="domain" description="Phytocyanin" evidence="12">
    <location>
        <begin position="459"/>
        <end position="562"/>
    </location>
</feature>
<evidence type="ECO:0000256" key="6">
    <source>
        <dbReference type="ARBA" id="ARBA00022982"/>
    </source>
</evidence>
<dbReference type="AlphaFoldDB" id="A0AA38WPK1"/>
<keyword evidence="7" id="KW-1133">Transmembrane helix</keyword>
<keyword evidence="14" id="KW-1185">Reference proteome</keyword>
<reference evidence="13" key="1">
    <citation type="submission" date="2023-03" db="EMBL/GenBank/DDBJ databases">
        <title>Chromosome-scale reference genome and RAD-based genetic map of yellow starthistle (Centaurea solstitialis) reveal putative structural variation and QTLs associated with invader traits.</title>
        <authorList>
            <person name="Reatini B."/>
            <person name="Cang F.A."/>
            <person name="Jiang Q."/>
            <person name="Mckibben M.T.W."/>
            <person name="Barker M.S."/>
            <person name="Rieseberg L.H."/>
            <person name="Dlugosch K.M."/>
        </authorList>
    </citation>
    <scope>NUCLEOTIDE SEQUENCE</scope>
    <source>
        <strain evidence="13">CAN-66</strain>
        <tissue evidence="13">Leaf</tissue>
    </source>
</reference>